<sequence>MKKSLIAIFAGIFLISILAACGEKTEEDVVVDIKEKLEKMSGYMTDAKMTLQTGETPQEYNVEVWHKKDKYYRVHLKSDKKKEHSQMILRNDEGVFVLTPALNKSFRFESSWPENISLVYLYESLMSDILKDNEKKFKKVNDNYVFETKTNYTNKILQYQEIVLTKDLKPVSVKVMDKEKNVLVQVDFSNFKFSPKFDKDSFDLQRNMTSAMDVEPMNMDDVHFAIHYPVYEPQGTVLKEQKEVMNDQKQQVVLIYGGEKSFTLIQEKSKVLPAMSNVNEMNGSPVDLGFVVGAMTDTTLSWTYNGIDFFLASEDLSQEEMISIARSVFGTSIK</sequence>
<feature type="chain" id="PRO_5039378174" evidence="1">
    <location>
        <begin position="20"/>
        <end position="334"/>
    </location>
</feature>
<evidence type="ECO:0000313" key="3">
    <source>
        <dbReference type="Proteomes" id="UP000217083"/>
    </source>
</evidence>
<dbReference type="PANTHER" id="PTHR37507">
    <property type="entry name" value="SPORULATION PROTEIN YDCC"/>
    <property type="match status" value="1"/>
</dbReference>
<comment type="caution">
    <text evidence="2">The sequence shown here is derived from an EMBL/GenBank/DDBJ whole genome shotgun (WGS) entry which is preliminary data.</text>
</comment>
<reference evidence="3" key="1">
    <citation type="submission" date="2017-08" db="EMBL/GenBank/DDBJ databases">
        <authorList>
            <person name="Huang Z."/>
        </authorList>
    </citation>
    <scope>NUCLEOTIDE SEQUENCE [LARGE SCALE GENOMIC DNA]</scope>
    <source>
        <strain evidence="3">SA5d-4</strain>
    </source>
</reference>
<dbReference type="InterPro" id="IPR029046">
    <property type="entry name" value="LolA/LolB/LppX"/>
</dbReference>
<organism evidence="2 3">
    <name type="scientific">Lottiidibacillus patelloidae</name>
    <dbReference type="NCBI Taxonomy" id="2670334"/>
    <lineage>
        <taxon>Bacteria</taxon>
        <taxon>Bacillati</taxon>
        <taxon>Bacillota</taxon>
        <taxon>Bacilli</taxon>
        <taxon>Bacillales</taxon>
        <taxon>Bacillaceae</taxon>
        <taxon>Lottiidibacillus</taxon>
    </lineage>
</organism>
<accession>A0A263BRB4</accession>
<dbReference type="PANTHER" id="PTHR37507:SF2">
    <property type="entry name" value="SPORULATION PROTEIN YDCC"/>
    <property type="match status" value="1"/>
</dbReference>
<dbReference type="RefSeq" id="WP_094926653.1">
    <property type="nucleotide sequence ID" value="NZ_NPIA01000013.1"/>
</dbReference>
<reference evidence="2 3" key="2">
    <citation type="submission" date="2017-09" db="EMBL/GenBank/DDBJ databases">
        <title>Bacillus patelloidae sp. nov., isolated from the intestinal tract of a marine limpet.</title>
        <authorList>
            <person name="Liu R."/>
            <person name="Dong C."/>
            <person name="Shao Z."/>
        </authorList>
    </citation>
    <scope>NUCLEOTIDE SEQUENCE [LARGE SCALE GENOMIC DNA]</scope>
    <source>
        <strain evidence="2 3">SA5d-4</strain>
    </source>
</reference>
<feature type="signal peptide" evidence="1">
    <location>
        <begin position="1"/>
        <end position="19"/>
    </location>
</feature>
<name>A0A263BRB4_9BACI</name>
<dbReference type="PROSITE" id="PS51257">
    <property type="entry name" value="PROKAR_LIPOPROTEIN"/>
    <property type="match status" value="1"/>
</dbReference>
<dbReference type="AlphaFoldDB" id="A0A263BRB4"/>
<protein>
    <submittedName>
        <fullName evidence="2">DUF4367 domain-containing protein</fullName>
    </submittedName>
</protein>
<proteinExistence type="predicted"/>
<gene>
    <name evidence="2" type="ORF">CIB95_15500</name>
</gene>
<dbReference type="EMBL" id="NPIA01000013">
    <property type="protein sequence ID" value="OZM55766.1"/>
    <property type="molecule type" value="Genomic_DNA"/>
</dbReference>
<keyword evidence="1" id="KW-0732">Signal</keyword>
<evidence type="ECO:0000313" key="2">
    <source>
        <dbReference type="EMBL" id="OZM55766.1"/>
    </source>
</evidence>
<dbReference type="InterPro" id="IPR052944">
    <property type="entry name" value="Sporulation_related"/>
</dbReference>
<dbReference type="SUPFAM" id="SSF89392">
    <property type="entry name" value="Prokaryotic lipoproteins and lipoprotein localization factors"/>
    <property type="match status" value="1"/>
</dbReference>
<dbReference type="Gene3D" id="2.50.20.10">
    <property type="entry name" value="Lipoprotein localisation LolA/LolB/LppX"/>
    <property type="match status" value="1"/>
</dbReference>
<dbReference type="Proteomes" id="UP000217083">
    <property type="component" value="Unassembled WGS sequence"/>
</dbReference>
<keyword evidence="3" id="KW-1185">Reference proteome</keyword>
<evidence type="ECO:0000256" key="1">
    <source>
        <dbReference type="SAM" id="SignalP"/>
    </source>
</evidence>